<dbReference type="EMBL" id="BPLQ01011230">
    <property type="protein sequence ID" value="GIY56852.1"/>
    <property type="molecule type" value="Genomic_DNA"/>
</dbReference>
<reference evidence="1 2" key="1">
    <citation type="submission" date="2021-06" db="EMBL/GenBank/DDBJ databases">
        <title>Caerostris darwini draft genome.</title>
        <authorList>
            <person name="Kono N."/>
            <person name="Arakawa K."/>
        </authorList>
    </citation>
    <scope>NUCLEOTIDE SEQUENCE [LARGE SCALE GENOMIC DNA]</scope>
</reference>
<name>A0AAV4UGA4_9ARAC</name>
<gene>
    <name evidence="1" type="ORF">CDAR_577141</name>
</gene>
<evidence type="ECO:0000313" key="1">
    <source>
        <dbReference type="EMBL" id="GIY56852.1"/>
    </source>
</evidence>
<protein>
    <submittedName>
        <fullName evidence="1">Uncharacterized protein</fullName>
    </submittedName>
</protein>
<sequence length="106" mass="12205">MNFSVSDISCSYLSCYFSVPETFNASLCNRTLACEELEHNPKLIQRMPFLEKTLNTQKEQTSPGNDSNRQLPLNQHHCNHFGSLTSHGKHEILNRKSVFIWGQKCF</sequence>
<comment type="caution">
    <text evidence="1">The sequence shown here is derived from an EMBL/GenBank/DDBJ whole genome shotgun (WGS) entry which is preliminary data.</text>
</comment>
<dbReference type="Proteomes" id="UP001054837">
    <property type="component" value="Unassembled WGS sequence"/>
</dbReference>
<organism evidence="1 2">
    <name type="scientific">Caerostris darwini</name>
    <dbReference type="NCBI Taxonomy" id="1538125"/>
    <lineage>
        <taxon>Eukaryota</taxon>
        <taxon>Metazoa</taxon>
        <taxon>Ecdysozoa</taxon>
        <taxon>Arthropoda</taxon>
        <taxon>Chelicerata</taxon>
        <taxon>Arachnida</taxon>
        <taxon>Araneae</taxon>
        <taxon>Araneomorphae</taxon>
        <taxon>Entelegynae</taxon>
        <taxon>Araneoidea</taxon>
        <taxon>Araneidae</taxon>
        <taxon>Caerostris</taxon>
    </lineage>
</organism>
<dbReference type="AlphaFoldDB" id="A0AAV4UGA4"/>
<evidence type="ECO:0000313" key="2">
    <source>
        <dbReference type="Proteomes" id="UP001054837"/>
    </source>
</evidence>
<accession>A0AAV4UGA4</accession>
<proteinExistence type="predicted"/>
<keyword evidence="2" id="KW-1185">Reference proteome</keyword>